<evidence type="ECO:0000313" key="3">
    <source>
        <dbReference type="Proteomes" id="UP001341840"/>
    </source>
</evidence>
<comment type="caution">
    <text evidence="2">The sequence shown here is derived from an EMBL/GenBank/DDBJ whole genome shotgun (WGS) entry which is preliminary data.</text>
</comment>
<sequence>QETKQTWWLTFDRWSCREIQDRWRRRGRNLQAKTRRGDGCWPLRRCATGRRRLQREKTSWSEGGGQRRGGELPATNMARSDSLEKGRKVSRITGSEDYDKRQPYRSRMRVEGMGGLLGL</sequence>
<accession>A0ABU6ZW79</accession>
<name>A0ABU6ZW79_9FABA</name>
<dbReference type="Proteomes" id="UP001341840">
    <property type="component" value="Unassembled WGS sequence"/>
</dbReference>
<gene>
    <name evidence="2" type="ORF">PIB30_102161</name>
</gene>
<evidence type="ECO:0000256" key="1">
    <source>
        <dbReference type="SAM" id="MobiDB-lite"/>
    </source>
</evidence>
<organism evidence="2 3">
    <name type="scientific">Stylosanthes scabra</name>
    <dbReference type="NCBI Taxonomy" id="79078"/>
    <lineage>
        <taxon>Eukaryota</taxon>
        <taxon>Viridiplantae</taxon>
        <taxon>Streptophyta</taxon>
        <taxon>Embryophyta</taxon>
        <taxon>Tracheophyta</taxon>
        <taxon>Spermatophyta</taxon>
        <taxon>Magnoliopsida</taxon>
        <taxon>eudicotyledons</taxon>
        <taxon>Gunneridae</taxon>
        <taxon>Pentapetalae</taxon>
        <taxon>rosids</taxon>
        <taxon>fabids</taxon>
        <taxon>Fabales</taxon>
        <taxon>Fabaceae</taxon>
        <taxon>Papilionoideae</taxon>
        <taxon>50 kb inversion clade</taxon>
        <taxon>dalbergioids sensu lato</taxon>
        <taxon>Dalbergieae</taxon>
        <taxon>Pterocarpus clade</taxon>
        <taxon>Stylosanthes</taxon>
    </lineage>
</organism>
<keyword evidence="3" id="KW-1185">Reference proteome</keyword>
<feature type="region of interest" description="Disordered" evidence="1">
    <location>
        <begin position="52"/>
        <end position="119"/>
    </location>
</feature>
<dbReference type="EMBL" id="JASCZI010274962">
    <property type="protein sequence ID" value="MED6226293.1"/>
    <property type="molecule type" value="Genomic_DNA"/>
</dbReference>
<protein>
    <submittedName>
        <fullName evidence="2">Uncharacterized protein</fullName>
    </submittedName>
</protein>
<reference evidence="2 3" key="1">
    <citation type="journal article" date="2023" name="Plants (Basel)">
        <title>Bridging the Gap: Combining Genomics and Transcriptomics Approaches to Understand Stylosanthes scabra, an Orphan Legume from the Brazilian Caatinga.</title>
        <authorList>
            <person name="Ferreira-Neto J.R.C."/>
            <person name="da Silva M.D."/>
            <person name="Binneck E."/>
            <person name="de Melo N.F."/>
            <person name="da Silva R.H."/>
            <person name="de Melo A.L.T.M."/>
            <person name="Pandolfi V."/>
            <person name="Bustamante F.O."/>
            <person name="Brasileiro-Vidal A.C."/>
            <person name="Benko-Iseppon A.M."/>
        </authorList>
    </citation>
    <scope>NUCLEOTIDE SEQUENCE [LARGE SCALE GENOMIC DNA]</scope>
    <source>
        <tissue evidence="2">Leaves</tissue>
    </source>
</reference>
<proteinExistence type="predicted"/>
<feature type="non-terminal residue" evidence="2">
    <location>
        <position position="1"/>
    </location>
</feature>
<evidence type="ECO:0000313" key="2">
    <source>
        <dbReference type="EMBL" id="MED6226293.1"/>
    </source>
</evidence>